<dbReference type="PRINTS" id="PR00081">
    <property type="entry name" value="GDHRDH"/>
</dbReference>
<evidence type="ECO:0000313" key="4">
    <source>
        <dbReference type="EMBL" id="HGQ64379.1"/>
    </source>
</evidence>
<dbReference type="InterPro" id="IPR036291">
    <property type="entry name" value="NAD(P)-bd_dom_sf"/>
</dbReference>
<name>A0A7C4JK76_9CREN</name>
<dbReference type="InterPro" id="IPR002347">
    <property type="entry name" value="SDR_fam"/>
</dbReference>
<accession>A0A7C4JK76</accession>
<dbReference type="SUPFAM" id="SSF51735">
    <property type="entry name" value="NAD(P)-binding Rossmann-fold domains"/>
    <property type="match status" value="1"/>
</dbReference>
<dbReference type="InterPro" id="IPR020904">
    <property type="entry name" value="Sc_DH/Rdtase_CS"/>
</dbReference>
<comment type="similarity">
    <text evidence="1">Belongs to the short-chain dehydrogenases/reductases (SDR) family.</text>
</comment>
<evidence type="ECO:0000256" key="1">
    <source>
        <dbReference type="ARBA" id="ARBA00006484"/>
    </source>
</evidence>
<dbReference type="PANTHER" id="PTHR24321:SF8">
    <property type="entry name" value="ESTRADIOL 17-BETA-DEHYDROGENASE 8-RELATED"/>
    <property type="match status" value="1"/>
</dbReference>
<protein>
    <submittedName>
        <fullName evidence="4">SDR family oxidoreductase</fullName>
    </submittedName>
</protein>
<dbReference type="GO" id="GO:0016491">
    <property type="term" value="F:oxidoreductase activity"/>
    <property type="evidence" value="ECO:0007669"/>
    <property type="project" value="UniProtKB-KW"/>
</dbReference>
<organism evidence="4">
    <name type="scientific">Ignisphaera aggregans</name>
    <dbReference type="NCBI Taxonomy" id="334771"/>
    <lineage>
        <taxon>Archaea</taxon>
        <taxon>Thermoproteota</taxon>
        <taxon>Thermoprotei</taxon>
        <taxon>Desulfurococcales</taxon>
        <taxon>Desulfurococcaceae</taxon>
        <taxon>Ignisphaera</taxon>
    </lineage>
</organism>
<dbReference type="NCBIfam" id="NF005559">
    <property type="entry name" value="PRK07231.1"/>
    <property type="match status" value="1"/>
</dbReference>
<dbReference type="Gene3D" id="3.40.50.720">
    <property type="entry name" value="NAD(P)-binding Rossmann-like Domain"/>
    <property type="match status" value="1"/>
</dbReference>
<dbReference type="EMBL" id="DTBD01000028">
    <property type="protein sequence ID" value="HGQ64379.1"/>
    <property type="molecule type" value="Genomic_DNA"/>
</dbReference>
<dbReference type="PANTHER" id="PTHR24321">
    <property type="entry name" value="DEHYDROGENASES, SHORT CHAIN"/>
    <property type="match status" value="1"/>
</dbReference>
<evidence type="ECO:0000313" key="3">
    <source>
        <dbReference type="EMBL" id="HGQ35453.1"/>
    </source>
</evidence>
<dbReference type="FunFam" id="3.40.50.720:FF:000084">
    <property type="entry name" value="Short-chain dehydrogenase reductase"/>
    <property type="match status" value="1"/>
</dbReference>
<gene>
    <name evidence="4" type="ORF">ENU08_03955</name>
    <name evidence="3" type="ORF">ENU41_02085</name>
</gene>
<dbReference type="PROSITE" id="PS00061">
    <property type="entry name" value="ADH_SHORT"/>
    <property type="match status" value="1"/>
</dbReference>
<dbReference type="AlphaFoldDB" id="A0A7C4JK76"/>
<dbReference type="Pfam" id="PF13561">
    <property type="entry name" value="adh_short_C2"/>
    <property type="match status" value="1"/>
</dbReference>
<dbReference type="PRINTS" id="PR00080">
    <property type="entry name" value="SDRFAMILY"/>
</dbReference>
<sequence length="304" mass="33697">MDRFKDKVCVVTGGARGIGAAIAYRLGLEGCRVAILDIDKAAGEYRIDEFKSKGIEAIYIYTDVSNEDQVSKSMDLIYGKYSSLNILVNNAGIGYSGKYLEEQTFEEWRRIIDVNLTGAWLCSKYAVKYMKKTGGVIINIASTRAFQSEPNTEPYSASKGGLIALTHSLAISLAKFGIRVLSISPGWIDTSAWQVPSATQRLTPLDHSWHPTGRVGKPEDIAAIVAFLASDEALWITGTNIIIDGGVSTKMVYLDENVIEWGLSALYQDEDIGNLFREIIEKIKNYPNKDEAKKKLRNILELLR</sequence>
<comment type="caution">
    <text evidence="4">The sequence shown here is derived from an EMBL/GenBank/DDBJ whole genome shotgun (WGS) entry which is preliminary data.</text>
</comment>
<dbReference type="EMBL" id="DTCK01000012">
    <property type="protein sequence ID" value="HGQ35453.1"/>
    <property type="molecule type" value="Genomic_DNA"/>
</dbReference>
<keyword evidence="2" id="KW-0560">Oxidoreductase</keyword>
<evidence type="ECO:0000256" key="2">
    <source>
        <dbReference type="ARBA" id="ARBA00023002"/>
    </source>
</evidence>
<reference evidence="4" key="1">
    <citation type="journal article" date="2020" name="mSystems">
        <title>Genome- and Community-Level Interaction Insights into Carbon Utilization and Element Cycling Functions of Hydrothermarchaeota in Hydrothermal Sediment.</title>
        <authorList>
            <person name="Zhou Z."/>
            <person name="Liu Y."/>
            <person name="Xu W."/>
            <person name="Pan J."/>
            <person name="Luo Z.H."/>
            <person name="Li M."/>
        </authorList>
    </citation>
    <scope>NUCLEOTIDE SEQUENCE [LARGE SCALE GENOMIC DNA]</scope>
    <source>
        <strain evidence="4">SpSt-637</strain>
        <strain evidence="3">SpSt-667</strain>
    </source>
</reference>
<proteinExistence type="inferred from homology"/>